<keyword evidence="3" id="KW-1185">Reference proteome</keyword>
<sequence>MKIREIDKSEFEAIWPIFKIVARAGETYAFPRDISESAAKKIWVDTPRKTFVAEADGQIIGTYYLKTNQAGPGMHVCNCGYMVSPSAQGKGVATAMCKHSQQVAIGLGYKAMQFNYVASSNDGAIRLWLKLGFDIVGRLPRAFNHPTKGYVDALVMYKWL</sequence>
<organism evidence="2 3">
    <name type="scientific">Glaciecola nitratireducens (strain JCM 12485 / KCTC 12276 / FR1064)</name>
    <dbReference type="NCBI Taxonomy" id="1085623"/>
    <lineage>
        <taxon>Bacteria</taxon>
        <taxon>Pseudomonadati</taxon>
        <taxon>Pseudomonadota</taxon>
        <taxon>Gammaproteobacteria</taxon>
        <taxon>Alteromonadales</taxon>
        <taxon>Alteromonadaceae</taxon>
        <taxon>Brumicola</taxon>
    </lineage>
</organism>
<dbReference type="STRING" id="1085623.GNIT_3675"/>
<dbReference type="InterPro" id="IPR016181">
    <property type="entry name" value="Acyl_CoA_acyltransferase"/>
</dbReference>
<dbReference type="AlphaFoldDB" id="G4QNG5"/>
<dbReference type="OrthoDB" id="9788300at2"/>
<dbReference type="InterPro" id="IPR052742">
    <property type="entry name" value="Mito_N-acetyltransferase"/>
</dbReference>
<protein>
    <submittedName>
        <fullName evidence="2">Histone acetyltransferase HPA2/related acetyltransferase</fullName>
    </submittedName>
</protein>
<evidence type="ECO:0000259" key="1">
    <source>
        <dbReference type="PROSITE" id="PS51186"/>
    </source>
</evidence>
<dbReference type="Gene3D" id="3.40.630.30">
    <property type="match status" value="1"/>
</dbReference>
<dbReference type="RefSeq" id="WP_014110640.1">
    <property type="nucleotide sequence ID" value="NC_016041.1"/>
</dbReference>
<dbReference type="eggNOG" id="COG0456">
    <property type="taxonomic scope" value="Bacteria"/>
</dbReference>
<dbReference type="KEGG" id="gni:GNIT_3675"/>
<name>G4QNG5_GLANF</name>
<gene>
    <name evidence="2" type="ordered locus">GNIT_3675</name>
</gene>
<dbReference type="PANTHER" id="PTHR43138:SF1">
    <property type="entry name" value="N-ACETYLTRANSFERASE ACA1"/>
    <property type="match status" value="1"/>
</dbReference>
<dbReference type="PANTHER" id="PTHR43138">
    <property type="entry name" value="ACETYLTRANSFERASE, GNAT FAMILY"/>
    <property type="match status" value="1"/>
</dbReference>
<accession>G4QNG5</accession>
<dbReference type="CDD" id="cd04301">
    <property type="entry name" value="NAT_SF"/>
    <property type="match status" value="1"/>
</dbReference>
<dbReference type="Pfam" id="PF00583">
    <property type="entry name" value="Acetyltransf_1"/>
    <property type="match status" value="1"/>
</dbReference>
<dbReference type="InterPro" id="IPR000182">
    <property type="entry name" value="GNAT_dom"/>
</dbReference>
<reference evidence="2 3" key="1">
    <citation type="journal article" date="2011" name="J. Bacteriol.">
        <title>Complete genome sequence of seawater bacterium Glaciecola nitratireducens FR1064T.</title>
        <authorList>
            <person name="Bian F."/>
            <person name="Qin Q.L."/>
            <person name="Xie B.B."/>
            <person name="Shu Y.L."/>
            <person name="Zhang X.Y."/>
            <person name="Yu Y."/>
            <person name="Chen B."/>
            <person name="Chen X.L."/>
            <person name="Zhou B.C."/>
            <person name="Zhang Y.Z."/>
        </authorList>
    </citation>
    <scope>NUCLEOTIDE SEQUENCE [LARGE SCALE GENOMIC DNA]</scope>
    <source>
        <strain evidence="3">JCM 12485 / KCTC 12276 / FR1064</strain>
    </source>
</reference>
<dbReference type="SUPFAM" id="SSF55729">
    <property type="entry name" value="Acyl-CoA N-acyltransferases (Nat)"/>
    <property type="match status" value="1"/>
</dbReference>
<keyword evidence="2" id="KW-0808">Transferase</keyword>
<dbReference type="Proteomes" id="UP000009282">
    <property type="component" value="Chromosome"/>
</dbReference>
<dbReference type="EMBL" id="CP003060">
    <property type="protein sequence ID" value="AEP31769.1"/>
    <property type="molecule type" value="Genomic_DNA"/>
</dbReference>
<dbReference type="HOGENOM" id="CLU_013985_42_2_6"/>
<dbReference type="GO" id="GO:0016747">
    <property type="term" value="F:acyltransferase activity, transferring groups other than amino-acyl groups"/>
    <property type="evidence" value="ECO:0007669"/>
    <property type="project" value="InterPro"/>
</dbReference>
<evidence type="ECO:0000313" key="3">
    <source>
        <dbReference type="Proteomes" id="UP000009282"/>
    </source>
</evidence>
<evidence type="ECO:0000313" key="2">
    <source>
        <dbReference type="EMBL" id="AEP31769.1"/>
    </source>
</evidence>
<dbReference type="PROSITE" id="PS51186">
    <property type="entry name" value="GNAT"/>
    <property type="match status" value="1"/>
</dbReference>
<feature type="domain" description="N-acetyltransferase" evidence="1">
    <location>
        <begin position="1"/>
        <end position="160"/>
    </location>
</feature>
<proteinExistence type="predicted"/>